<dbReference type="EMBL" id="JAEVLS010000004">
    <property type="protein sequence ID" value="MBM0106810.1"/>
    <property type="molecule type" value="Genomic_DNA"/>
</dbReference>
<feature type="signal peptide" evidence="1">
    <location>
        <begin position="1"/>
        <end position="25"/>
    </location>
</feature>
<dbReference type="RefSeq" id="WP_203168925.1">
    <property type="nucleotide sequence ID" value="NZ_JAEVLS010000004.1"/>
</dbReference>
<protein>
    <submittedName>
        <fullName evidence="2">UrcA family protein</fullName>
    </submittedName>
</protein>
<comment type="caution">
    <text evidence="2">The sequence shown here is derived from an EMBL/GenBank/DDBJ whole genome shotgun (WGS) entry which is preliminary data.</text>
</comment>
<dbReference type="NCBIfam" id="TIGR04433">
    <property type="entry name" value="UrcA_uranyl"/>
    <property type="match status" value="1"/>
</dbReference>
<evidence type="ECO:0000313" key="2">
    <source>
        <dbReference type="EMBL" id="MBM0106810.1"/>
    </source>
</evidence>
<name>A0ABS1X0Q8_9GAMM</name>
<gene>
    <name evidence="2" type="ORF">JM946_18915</name>
</gene>
<keyword evidence="1" id="KW-0732">Signal</keyword>
<proteinExistence type="predicted"/>
<dbReference type="Proteomes" id="UP000661077">
    <property type="component" value="Unassembled WGS sequence"/>
</dbReference>
<feature type="chain" id="PRO_5046896703" evidence="1">
    <location>
        <begin position="26"/>
        <end position="116"/>
    </location>
</feature>
<keyword evidence="3" id="KW-1185">Reference proteome</keyword>
<reference evidence="2 3" key="1">
    <citation type="journal article" date="2021" name="Int. J. Syst. Evol. Microbiol.">
        <title>Steroidobacter gossypii sp. nov., isolated from soil of cotton cropping field.</title>
        <authorList>
            <person name="Huang R."/>
            <person name="Yang S."/>
            <person name="Zhen C."/>
            <person name="Liu W."/>
        </authorList>
    </citation>
    <scope>NUCLEOTIDE SEQUENCE [LARGE SCALE GENOMIC DNA]</scope>
    <source>
        <strain evidence="2 3">S1-65</strain>
    </source>
</reference>
<evidence type="ECO:0000256" key="1">
    <source>
        <dbReference type="SAM" id="SignalP"/>
    </source>
</evidence>
<accession>A0ABS1X0Q8</accession>
<sequence>MRSLFVKSVAALSLGTALLGHSVLANSDHRIETVVAVPSVKVSYRDLDISKPWGLEVLYSRIQHAARGVCSLDQTPRELARAHVARTCYRAAIDNAVNQINRPMLTSLHRAKSKHV</sequence>
<evidence type="ECO:0000313" key="3">
    <source>
        <dbReference type="Proteomes" id="UP000661077"/>
    </source>
</evidence>
<dbReference type="InterPro" id="IPR030972">
    <property type="entry name" value="UrcA_uranyl"/>
</dbReference>
<organism evidence="2 3">
    <name type="scientific">Steroidobacter gossypii</name>
    <dbReference type="NCBI Taxonomy" id="2805490"/>
    <lineage>
        <taxon>Bacteria</taxon>
        <taxon>Pseudomonadati</taxon>
        <taxon>Pseudomonadota</taxon>
        <taxon>Gammaproteobacteria</taxon>
        <taxon>Steroidobacterales</taxon>
        <taxon>Steroidobacteraceae</taxon>
        <taxon>Steroidobacter</taxon>
    </lineage>
</organism>